<sequence length="457" mass="52655">MANNYQTLYDSAIKRIPYDLISDQAYAILQNAKTHKVCDGVLYIIVANAFEKSIINGNFINIISKYLSEEFKKENIVNFEFIIDNEKLLINSNFLIKETNIKNRFNFSDELLRYNFNNLVISNFNQKAIKAIENLFSNNYDNSSMCNPLFLFGKVGVGKTHIVAAAGNRFANSNPNLKIYYYEGQDFFRKFCSASLKGTSYVEEFKKEIASADLLIFEDIQNIQSRDSTAELFFNIFNDIKLNGGKIILTSDRTPNELNGFHNRIISRLASGLQCKISQPDKNEAIKIINNWFEFKKKYQITDEAKEYIAEGFHTDIRQMIGNLKQICFWADNDTNKDLIITKDYVIECSVENEIPLNIVVKKQFKPEQIIEIVAKELNIKTDLIKSSIRKNNIVWARDIVCYILKNKLNLTLTDIGKLLNGREHTTISHSISKVQKILDDENSQEALQINLIINKF</sequence>
<comment type="function">
    <text evidence="7 9">Plays an essential role in the initiation and regulation of chromosomal replication. ATP-DnaA binds to the origin of replication (oriC) to initiate formation of the DNA replication initiation complex once per cell cycle. Binds the DnaA box (a 9 base pair repeat at the origin) and separates the double-stranded (ds)DNA. Forms a right-handed helical filament on oriC DNA; dsDNA binds to the exterior of the filament while single-stranded (ss)DNA is stabiized in the filament's interior. The ATP-DnaA-oriC complex binds and stabilizes one strand of the AT-rich DNA unwinding element (DUE), permitting loading of DNA polymerase. After initiation quickly degrades to an ADP-DnaA complex that is not apt for DNA replication. Binds acidic phospholipids.</text>
</comment>
<dbReference type="GO" id="GO:0006270">
    <property type="term" value="P:DNA replication initiation"/>
    <property type="evidence" value="ECO:0007669"/>
    <property type="project" value="UniProtKB-UniRule"/>
</dbReference>
<evidence type="ECO:0000256" key="9">
    <source>
        <dbReference type="RuleBase" id="RU000577"/>
    </source>
</evidence>
<evidence type="ECO:0000313" key="13">
    <source>
        <dbReference type="Proteomes" id="UP000197054"/>
    </source>
</evidence>
<gene>
    <name evidence="7 12" type="primary">dnaA</name>
    <name evidence="12" type="ORF">CEG42_00510</name>
</gene>
<dbReference type="InterPro" id="IPR020591">
    <property type="entry name" value="Chromosome_initiator_DnaA-like"/>
</dbReference>
<keyword evidence="3 7" id="KW-0547">Nucleotide-binding</keyword>
<evidence type="ECO:0000256" key="2">
    <source>
        <dbReference type="ARBA" id="ARBA00022705"/>
    </source>
</evidence>
<organism evidence="12 13">
    <name type="scientific">Ureaplasma parvum</name>
    <name type="common">Ureaplasma urealyticum biotype 1</name>
    <dbReference type="NCBI Taxonomy" id="134821"/>
    <lineage>
        <taxon>Bacteria</taxon>
        <taxon>Bacillati</taxon>
        <taxon>Mycoplasmatota</taxon>
        <taxon>Mycoplasmoidales</taxon>
        <taxon>Mycoplasmoidaceae</taxon>
        <taxon>Ureaplasma</taxon>
    </lineage>
</organism>
<dbReference type="InterPro" id="IPR013317">
    <property type="entry name" value="DnaA_dom"/>
</dbReference>
<dbReference type="Gene3D" id="1.10.1750.10">
    <property type="match status" value="1"/>
</dbReference>
<evidence type="ECO:0000256" key="5">
    <source>
        <dbReference type="ARBA" id="ARBA00023121"/>
    </source>
</evidence>
<dbReference type="InterPro" id="IPR013159">
    <property type="entry name" value="DnaA_C"/>
</dbReference>
<dbReference type="GO" id="GO:0005737">
    <property type="term" value="C:cytoplasm"/>
    <property type="evidence" value="ECO:0007669"/>
    <property type="project" value="UniProtKB-SubCell"/>
</dbReference>
<dbReference type="GO" id="GO:0005524">
    <property type="term" value="F:ATP binding"/>
    <property type="evidence" value="ECO:0007669"/>
    <property type="project" value="UniProtKB-UniRule"/>
</dbReference>
<evidence type="ECO:0000256" key="3">
    <source>
        <dbReference type="ARBA" id="ARBA00022741"/>
    </source>
</evidence>
<dbReference type="Pfam" id="PF08299">
    <property type="entry name" value="Bac_DnaA_C"/>
    <property type="match status" value="1"/>
</dbReference>
<keyword evidence="5 7" id="KW-0446">Lipid-binding</keyword>
<dbReference type="Proteomes" id="UP000197054">
    <property type="component" value="Chromosome"/>
</dbReference>
<keyword evidence="6 7" id="KW-0238">DNA-binding</keyword>
<dbReference type="Pfam" id="PF00308">
    <property type="entry name" value="Bac_DnaA"/>
    <property type="match status" value="1"/>
</dbReference>
<dbReference type="SUPFAM" id="SSF52540">
    <property type="entry name" value="P-loop containing nucleoside triphosphate hydrolases"/>
    <property type="match status" value="1"/>
</dbReference>
<evidence type="ECO:0000256" key="8">
    <source>
        <dbReference type="NCBIfam" id="TIGR00362"/>
    </source>
</evidence>
<dbReference type="EMBL" id="CP021991">
    <property type="protein sequence ID" value="ASD29733.1"/>
    <property type="molecule type" value="Genomic_DNA"/>
</dbReference>
<comment type="domain">
    <text evidence="7">Domain I is involved in oligomerization and binding regulators, domain II is flexibile and of varying length in different bacteria, domain III forms the AAA+ region, while domain IV binds dsDNA.</text>
</comment>
<dbReference type="NCBIfam" id="TIGR00362">
    <property type="entry name" value="DnaA"/>
    <property type="match status" value="1"/>
</dbReference>
<dbReference type="GO" id="GO:0008289">
    <property type="term" value="F:lipid binding"/>
    <property type="evidence" value="ECO:0007669"/>
    <property type="project" value="UniProtKB-KW"/>
</dbReference>
<dbReference type="GO" id="GO:0003688">
    <property type="term" value="F:DNA replication origin binding"/>
    <property type="evidence" value="ECO:0007669"/>
    <property type="project" value="UniProtKB-UniRule"/>
</dbReference>
<dbReference type="Gene3D" id="3.40.50.300">
    <property type="entry name" value="P-loop containing nucleotide triphosphate hydrolases"/>
    <property type="match status" value="1"/>
</dbReference>
<accession>A0AAC9X6Q3</accession>
<evidence type="ECO:0000256" key="4">
    <source>
        <dbReference type="ARBA" id="ARBA00022840"/>
    </source>
</evidence>
<keyword evidence="2 7" id="KW-0235">DNA replication</keyword>
<dbReference type="PROSITE" id="PS01008">
    <property type="entry name" value="DNAA"/>
    <property type="match status" value="1"/>
</dbReference>
<keyword evidence="4 7" id="KW-0067">ATP-binding</keyword>
<comment type="subcellular location">
    <subcellularLocation>
        <location evidence="7">Cytoplasm</location>
    </subcellularLocation>
</comment>
<evidence type="ECO:0000256" key="1">
    <source>
        <dbReference type="ARBA" id="ARBA00022490"/>
    </source>
</evidence>
<dbReference type="SUPFAM" id="SSF48295">
    <property type="entry name" value="TrpR-like"/>
    <property type="match status" value="1"/>
</dbReference>
<dbReference type="SMART" id="SM00760">
    <property type="entry name" value="Bac_DnaA_C"/>
    <property type="match status" value="1"/>
</dbReference>
<dbReference type="InterPro" id="IPR027417">
    <property type="entry name" value="P-loop_NTPase"/>
</dbReference>
<dbReference type="GO" id="GO:0005886">
    <property type="term" value="C:plasma membrane"/>
    <property type="evidence" value="ECO:0007669"/>
    <property type="project" value="TreeGrafter"/>
</dbReference>
<evidence type="ECO:0000259" key="11">
    <source>
        <dbReference type="SMART" id="SM00760"/>
    </source>
</evidence>
<dbReference type="InterPro" id="IPR018312">
    <property type="entry name" value="Chromosome_initiator_DnaA_CS"/>
</dbReference>
<comment type="caution">
    <text evidence="7">Lacks conserved residue(s) required for the propagation of feature annotation.</text>
</comment>
<comment type="subunit">
    <text evidence="7">Oligomerizes as a right-handed, spiral filament on DNA at oriC.</text>
</comment>
<feature type="region of interest" description="Domain I, interacts with DnaA modulators" evidence="7">
    <location>
        <begin position="1"/>
        <end position="92"/>
    </location>
</feature>
<evidence type="ECO:0000313" key="12">
    <source>
        <dbReference type="EMBL" id="ASD29733.1"/>
    </source>
</evidence>
<keyword evidence="1 7" id="KW-0963">Cytoplasm</keyword>
<dbReference type="HAMAP" id="MF_00377">
    <property type="entry name" value="DnaA_bact"/>
    <property type="match status" value="1"/>
</dbReference>
<feature type="binding site" evidence="7">
    <location>
        <position position="159"/>
    </location>
    <ligand>
        <name>ATP</name>
        <dbReference type="ChEBI" id="CHEBI:30616"/>
    </ligand>
</feature>
<dbReference type="PANTHER" id="PTHR30050">
    <property type="entry name" value="CHROMOSOMAL REPLICATION INITIATOR PROTEIN DNAA"/>
    <property type="match status" value="1"/>
</dbReference>
<protein>
    <recommendedName>
        <fullName evidence="7 8">Chromosomal replication initiator protein DnaA</fullName>
    </recommendedName>
</protein>
<reference evidence="12 13" key="1">
    <citation type="submission" date="2017-06" db="EMBL/GenBank/DDBJ databases">
        <title>Genome Sequencing and Comparative Genomics Analysis of Five Ureaplasma Urealyticums with Different Drug Resistance.</title>
        <authorList>
            <person name="Ma L."/>
            <person name="Jia T."/>
        </authorList>
    </citation>
    <scope>NUCLEOTIDE SEQUENCE [LARGE SCALE GENOMIC DNA]</scope>
    <source>
        <strain evidence="13">hebnu uu3</strain>
    </source>
</reference>
<dbReference type="PANTHER" id="PTHR30050:SF2">
    <property type="entry name" value="CHROMOSOMAL REPLICATION INITIATOR PROTEIN DNAA"/>
    <property type="match status" value="1"/>
</dbReference>
<evidence type="ECO:0000256" key="10">
    <source>
        <dbReference type="RuleBase" id="RU004227"/>
    </source>
</evidence>
<feature type="binding site" evidence="7">
    <location>
        <position position="156"/>
    </location>
    <ligand>
        <name>ATP</name>
        <dbReference type="ChEBI" id="CHEBI:30616"/>
    </ligand>
</feature>
<name>A0AAC9X6Q3_UREPR</name>
<dbReference type="RefSeq" id="WP_006688755.1">
    <property type="nucleotide sequence ID" value="NZ_CAMQQM010000007.1"/>
</dbReference>
<dbReference type="GO" id="GO:0006275">
    <property type="term" value="P:regulation of DNA replication"/>
    <property type="evidence" value="ECO:0007669"/>
    <property type="project" value="UniProtKB-UniRule"/>
</dbReference>
<dbReference type="AlphaFoldDB" id="A0AAC9X6Q3"/>
<feature type="region of interest" description="Domain IV, binds dsDNA" evidence="7">
    <location>
        <begin position="332"/>
        <end position="457"/>
    </location>
</feature>
<dbReference type="InterPro" id="IPR001957">
    <property type="entry name" value="Chromosome_initiator_DnaA"/>
</dbReference>
<dbReference type="SMR" id="A0AAC9X6Q3"/>
<dbReference type="Gene3D" id="1.10.8.60">
    <property type="match status" value="1"/>
</dbReference>
<evidence type="ECO:0000256" key="6">
    <source>
        <dbReference type="ARBA" id="ARBA00023125"/>
    </source>
</evidence>
<dbReference type="CDD" id="cd00009">
    <property type="entry name" value="AAA"/>
    <property type="match status" value="1"/>
</dbReference>
<comment type="similarity">
    <text evidence="7 10">Belongs to the DnaA family.</text>
</comment>
<dbReference type="OMA" id="DFIHFYQ"/>
<feature type="binding site" evidence="7">
    <location>
        <position position="160"/>
    </location>
    <ligand>
        <name>ATP</name>
        <dbReference type="ChEBI" id="CHEBI:30616"/>
    </ligand>
</feature>
<dbReference type="InterPro" id="IPR010921">
    <property type="entry name" value="Trp_repressor/repl_initiator"/>
</dbReference>
<dbReference type="CDD" id="cd06571">
    <property type="entry name" value="Bac_DnaA_C"/>
    <property type="match status" value="1"/>
</dbReference>
<evidence type="ECO:0000256" key="7">
    <source>
        <dbReference type="HAMAP-Rule" id="MF_00377"/>
    </source>
</evidence>
<proteinExistence type="inferred from homology"/>
<dbReference type="GeneID" id="29672652"/>
<dbReference type="PRINTS" id="PR00051">
    <property type="entry name" value="DNAA"/>
</dbReference>
<feature type="binding site" evidence="7">
    <location>
        <position position="158"/>
    </location>
    <ligand>
        <name>ATP</name>
        <dbReference type="ChEBI" id="CHEBI:30616"/>
    </ligand>
</feature>
<feature type="domain" description="Chromosomal replication initiator DnaA C-terminal" evidence="11">
    <location>
        <begin position="366"/>
        <end position="435"/>
    </location>
</feature>